<evidence type="ECO:0000256" key="1">
    <source>
        <dbReference type="ARBA" id="ARBA00022729"/>
    </source>
</evidence>
<keyword evidence="2" id="KW-0812">Transmembrane</keyword>
<proteinExistence type="predicted"/>
<protein>
    <submittedName>
        <fullName evidence="3">Uncharacterized protein</fullName>
    </submittedName>
</protein>
<evidence type="ECO:0000313" key="4">
    <source>
        <dbReference type="Proteomes" id="UP000179227"/>
    </source>
</evidence>
<dbReference type="AlphaFoldDB" id="A0A1F5HYP6"/>
<dbReference type="InterPro" id="IPR029050">
    <property type="entry name" value="Immunoprotect_excell_Ig-like"/>
</dbReference>
<organism evidence="3 4">
    <name type="scientific">Candidatus Curtissbacteria bacterium RIFCSPLOWO2_01_FULL_42_26</name>
    <dbReference type="NCBI Taxonomy" id="1797729"/>
    <lineage>
        <taxon>Bacteria</taxon>
        <taxon>Candidatus Curtissiibacteriota</taxon>
    </lineage>
</organism>
<feature type="transmembrane region" description="Helical" evidence="2">
    <location>
        <begin position="50"/>
        <end position="68"/>
    </location>
</feature>
<keyword evidence="2" id="KW-1133">Transmembrane helix</keyword>
<dbReference type="Proteomes" id="UP000179227">
    <property type="component" value="Unassembled WGS sequence"/>
</dbReference>
<evidence type="ECO:0000313" key="3">
    <source>
        <dbReference type="EMBL" id="OGE09089.1"/>
    </source>
</evidence>
<comment type="caution">
    <text evidence="3">The sequence shown here is derived from an EMBL/GenBank/DDBJ whole genome shotgun (WGS) entry which is preliminary data.</text>
</comment>
<gene>
    <name evidence="3" type="ORF">A3A60_01355</name>
</gene>
<dbReference type="Gene3D" id="2.60.40.1240">
    <property type="match status" value="1"/>
</dbReference>
<reference evidence="3 4" key="1">
    <citation type="journal article" date="2016" name="Nat. Commun.">
        <title>Thousands of microbial genomes shed light on interconnected biogeochemical processes in an aquifer system.</title>
        <authorList>
            <person name="Anantharaman K."/>
            <person name="Brown C.T."/>
            <person name="Hug L.A."/>
            <person name="Sharon I."/>
            <person name="Castelle C.J."/>
            <person name="Probst A.J."/>
            <person name="Thomas B.C."/>
            <person name="Singh A."/>
            <person name="Wilkins M.J."/>
            <person name="Karaoz U."/>
            <person name="Brodie E.L."/>
            <person name="Williams K.H."/>
            <person name="Hubbard S.S."/>
            <person name="Banfield J.F."/>
        </authorList>
    </citation>
    <scope>NUCLEOTIDE SEQUENCE [LARGE SCALE GENOMIC DNA]</scope>
</reference>
<accession>A0A1F5HYP6</accession>
<keyword evidence="1" id="KW-0732">Signal</keyword>
<name>A0A1F5HYP6_9BACT</name>
<keyword evidence="2" id="KW-0472">Membrane</keyword>
<evidence type="ECO:0000256" key="2">
    <source>
        <dbReference type="SAM" id="Phobius"/>
    </source>
</evidence>
<sequence length="226" mass="24994">MTSIAKSQSLDFGYLLFSKIADFVLRVSNKLDNSNLGSLKNKLPIFKSKGLIFAVVLVILVGAGIVWVRARSNNDSTANVSDQAYVSEGDKAELNKKFSIAIRSSDGKETGQALVVNVASLQRTERILYKGKPLVSREGKDFIVINIEIENSTNNRLTVRPVDFFRLVADNGKNYAPDIQTDPVKVEPLSSKNTRTIYIVTDGRKNLKFLIGEIKGENKETVEVVI</sequence>
<dbReference type="EMBL" id="MFBS01000025">
    <property type="protein sequence ID" value="OGE09089.1"/>
    <property type="molecule type" value="Genomic_DNA"/>
</dbReference>